<organism evidence="1 2">
    <name type="scientific">Aeromonas schubertii</name>
    <dbReference type="NCBI Taxonomy" id="652"/>
    <lineage>
        <taxon>Bacteria</taxon>
        <taxon>Pseudomonadati</taxon>
        <taxon>Pseudomonadota</taxon>
        <taxon>Gammaproteobacteria</taxon>
        <taxon>Aeromonadales</taxon>
        <taxon>Aeromonadaceae</taxon>
        <taxon>Aeromonas</taxon>
    </lineage>
</organism>
<accession>A0A0S2SEM7</accession>
<dbReference type="AlphaFoldDB" id="A0A0S2SEM7"/>
<evidence type="ECO:0000313" key="2">
    <source>
        <dbReference type="Proteomes" id="UP000058114"/>
    </source>
</evidence>
<proteinExistence type="predicted"/>
<dbReference type="PATRIC" id="fig|652.5.peg.1717"/>
<dbReference type="KEGG" id="asr:WL1483_736"/>
<dbReference type="Proteomes" id="UP000058114">
    <property type="component" value="Chromosome"/>
</dbReference>
<evidence type="ECO:0000313" key="1">
    <source>
        <dbReference type="EMBL" id="ALP40155.1"/>
    </source>
</evidence>
<reference evidence="1 2" key="2">
    <citation type="journal article" date="2016" name="Genome Announc.">
        <title>Complete Genome Sequence of the Highly Virulent Aeromonas schubertii Strain WL1483, Isolated from Diseased Snakehead Fish (Channa argus) in China.</title>
        <authorList>
            <person name="Liu L."/>
            <person name="Li N."/>
            <person name="Zhang D."/>
            <person name="Fu X."/>
            <person name="Shi C."/>
            <person name="Lin Q."/>
            <person name="Hao G."/>
        </authorList>
    </citation>
    <scope>NUCLEOTIDE SEQUENCE [LARGE SCALE GENOMIC DNA]</scope>
    <source>
        <strain evidence="1 2">WL1483</strain>
    </source>
</reference>
<dbReference type="RefSeq" id="WP_050664696.1">
    <property type="nucleotide sequence ID" value="NZ_CDDB01000001.1"/>
</dbReference>
<dbReference type="EMBL" id="CP013067">
    <property type="protein sequence ID" value="ALP40155.1"/>
    <property type="molecule type" value="Genomic_DNA"/>
</dbReference>
<dbReference type="OrthoDB" id="5592031at2"/>
<dbReference type="STRING" id="652.WL1483_736"/>
<reference evidence="2" key="1">
    <citation type="submission" date="2015-10" db="EMBL/GenBank/DDBJ databases">
        <title>Complete Genome Sequence of Aeromonas schubertii strain WL1483.</title>
        <authorList>
            <person name="Liu L."/>
        </authorList>
    </citation>
    <scope>NUCLEOTIDE SEQUENCE [LARGE SCALE GENOMIC DNA]</scope>
    <source>
        <strain evidence="2">WL1483</strain>
    </source>
</reference>
<gene>
    <name evidence="1" type="ORF">WL1483_736</name>
</gene>
<name>A0A0S2SEM7_9GAMM</name>
<sequence length="88" mass="10032">MTPIDELQRLAHQFRLGLSLEATQELPNRLQQLMDAYADRPELAHPLSRIMSALLGCQEREDWLGLADWLEYELVSLLNQPSSQAGTK</sequence>
<protein>
    <submittedName>
        <fullName evidence="1">Uncharacterized protein</fullName>
    </submittedName>
</protein>